<dbReference type="RefSeq" id="WP_191039375.1">
    <property type="nucleotide sequence ID" value="NZ_JACXAA010000004.1"/>
</dbReference>
<proteinExistence type="predicted"/>
<evidence type="ECO:0000313" key="2">
    <source>
        <dbReference type="Proteomes" id="UP000653797"/>
    </source>
</evidence>
<protein>
    <submittedName>
        <fullName evidence="1">Uncharacterized protein</fullName>
    </submittedName>
</protein>
<sequence length="137" mass="15501">MTTQSIQKLEDRLKDMVGKTYLVKAVSHKILSFRIDDDKLLIVSDKKWFPAVEVQHSQKLLEQFLETEPEDEVLPAAPVQSAILSAVPDLKAILLDNIKKVQEDKGYIPQANTIAKQVNTLLNMVNTEINFNKSRGK</sequence>
<organism evidence="1 2">
    <name type="scientific">Spirosoma validum</name>
    <dbReference type="NCBI Taxonomy" id="2771355"/>
    <lineage>
        <taxon>Bacteria</taxon>
        <taxon>Pseudomonadati</taxon>
        <taxon>Bacteroidota</taxon>
        <taxon>Cytophagia</taxon>
        <taxon>Cytophagales</taxon>
        <taxon>Cytophagaceae</taxon>
        <taxon>Spirosoma</taxon>
    </lineage>
</organism>
<comment type="caution">
    <text evidence="1">The sequence shown here is derived from an EMBL/GenBank/DDBJ whole genome shotgun (WGS) entry which is preliminary data.</text>
</comment>
<keyword evidence="2" id="KW-1185">Reference proteome</keyword>
<name>A0A927GDF0_9BACT</name>
<gene>
    <name evidence="1" type="ORF">IC230_12555</name>
</gene>
<dbReference type="EMBL" id="JACXAA010000004">
    <property type="protein sequence ID" value="MBD2753727.1"/>
    <property type="molecule type" value="Genomic_DNA"/>
</dbReference>
<dbReference type="AlphaFoldDB" id="A0A927GDF0"/>
<reference evidence="1" key="1">
    <citation type="submission" date="2020-09" db="EMBL/GenBank/DDBJ databases">
        <authorList>
            <person name="Kim M.K."/>
        </authorList>
    </citation>
    <scope>NUCLEOTIDE SEQUENCE</scope>
    <source>
        <strain evidence="1">BT704</strain>
    </source>
</reference>
<evidence type="ECO:0000313" key="1">
    <source>
        <dbReference type="EMBL" id="MBD2753727.1"/>
    </source>
</evidence>
<accession>A0A927GDF0</accession>
<dbReference type="Proteomes" id="UP000653797">
    <property type="component" value="Unassembled WGS sequence"/>
</dbReference>